<accession>A0ABY9SD61</accession>
<gene>
    <name evidence="1" type="ORF">RHD99_05580</name>
</gene>
<dbReference type="EMBL" id="CP133838">
    <property type="protein sequence ID" value="WMY75430.1"/>
    <property type="molecule type" value="Genomic_DNA"/>
</dbReference>
<name>A0ABY9SD61_9ENTR</name>
<reference evidence="1 2" key="1">
    <citation type="submission" date="2023-09" db="EMBL/GenBank/DDBJ databases">
        <title>Buttiauxella selenatireducens sp. nov., isolated from the rhizosphere of Cardamine hupingshanesis.</title>
        <authorList>
            <person name="Zhang S."/>
            <person name="Xu Z."/>
            <person name="Wang H."/>
            <person name="Guo Y."/>
        </authorList>
    </citation>
    <scope>NUCLEOTIDE SEQUENCE [LARGE SCALE GENOMIC DNA]</scope>
    <source>
        <strain evidence="1 2">R73</strain>
    </source>
</reference>
<protein>
    <recommendedName>
        <fullName evidence="3">Peptidase S24/S26A/S26B/S26C domain-containing protein</fullName>
    </recommendedName>
</protein>
<evidence type="ECO:0008006" key="3">
    <source>
        <dbReference type="Google" id="ProtNLM"/>
    </source>
</evidence>
<dbReference type="Proteomes" id="UP001246690">
    <property type="component" value="Chromosome"/>
</dbReference>
<evidence type="ECO:0000313" key="1">
    <source>
        <dbReference type="EMBL" id="WMY75430.1"/>
    </source>
</evidence>
<sequence length="107" mass="11455">MGFPSPAADYVARPLDLNDICGVTPGDSVLVTTENGYVLLSKTRKPMQGDTVLIQFCGNSQFARIQGNAFITEDGEAIEGEALDDVVIIGKVTKTILSVLQDDRPVI</sequence>
<proteinExistence type="predicted"/>
<evidence type="ECO:0000313" key="2">
    <source>
        <dbReference type="Proteomes" id="UP001246690"/>
    </source>
</evidence>
<keyword evidence="2" id="KW-1185">Reference proteome</keyword>
<organism evidence="1 2">
    <name type="scientific">Buttiauxella selenatireducens</name>
    <dbReference type="NCBI Taxonomy" id="3073902"/>
    <lineage>
        <taxon>Bacteria</taxon>
        <taxon>Pseudomonadati</taxon>
        <taxon>Pseudomonadota</taxon>
        <taxon>Gammaproteobacteria</taxon>
        <taxon>Enterobacterales</taxon>
        <taxon>Enterobacteriaceae</taxon>
        <taxon>Buttiauxella</taxon>
    </lineage>
</organism>
<dbReference type="RefSeq" id="WP_309877844.1">
    <property type="nucleotide sequence ID" value="NZ_CP133838.1"/>
</dbReference>